<evidence type="ECO:0000256" key="8">
    <source>
        <dbReference type="ARBA" id="ARBA00022840"/>
    </source>
</evidence>
<dbReference type="AlphaFoldDB" id="A0A1T4NPI9"/>
<dbReference type="SUPFAM" id="SSF52540">
    <property type="entry name" value="P-loop containing nucleoside triphosphate hydrolases"/>
    <property type="match status" value="1"/>
</dbReference>
<evidence type="ECO:0000256" key="6">
    <source>
        <dbReference type="ARBA" id="ARBA00022723"/>
    </source>
</evidence>
<dbReference type="InterPro" id="IPR003442">
    <property type="entry name" value="T6A_TsaE"/>
</dbReference>
<dbReference type="PANTHER" id="PTHR33540:SF2">
    <property type="entry name" value="TRNA THREONYLCARBAMOYLADENOSINE BIOSYNTHESIS PROTEIN TSAE"/>
    <property type="match status" value="1"/>
</dbReference>
<dbReference type="Pfam" id="PF02367">
    <property type="entry name" value="TsaE"/>
    <property type="match status" value="1"/>
</dbReference>
<dbReference type="GO" id="GO:0002949">
    <property type="term" value="P:tRNA threonylcarbamoyladenosine modification"/>
    <property type="evidence" value="ECO:0007669"/>
    <property type="project" value="InterPro"/>
</dbReference>
<evidence type="ECO:0000256" key="7">
    <source>
        <dbReference type="ARBA" id="ARBA00022741"/>
    </source>
</evidence>
<evidence type="ECO:0000256" key="4">
    <source>
        <dbReference type="ARBA" id="ARBA00022490"/>
    </source>
</evidence>
<keyword evidence="7" id="KW-0547">Nucleotide-binding</keyword>
<name>A0A1T4NPI9_9PORP</name>
<dbReference type="Proteomes" id="UP000190121">
    <property type="component" value="Unassembled WGS sequence"/>
</dbReference>
<evidence type="ECO:0000256" key="1">
    <source>
        <dbReference type="ARBA" id="ARBA00004496"/>
    </source>
</evidence>
<comment type="similarity">
    <text evidence="2">Belongs to the TsaE family.</text>
</comment>
<evidence type="ECO:0000256" key="5">
    <source>
        <dbReference type="ARBA" id="ARBA00022694"/>
    </source>
</evidence>
<reference evidence="12" key="1">
    <citation type="submission" date="2017-02" db="EMBL/GenBank/DDBJ databases">
        <authorList>
            <person name="Varghese N."/>
            <person name="Submissions S."/>
        </authorList>
    </citation>
    <scope>NUCLEOTIDE SEQUENCE [LARGE SCALE GENOMIC DNA]</scope>
    <source>
        <strain evidence="12">ATCC 51356</strain>
    </source>
</reference>
<dbReference type="GO" id="GO:0046872">
    <property type="term" value="F:metal ion binding"/>
    <property type="evidence" value="ECO:0007669"/>
    <property type="project" value="UniProtKB-KW"/>
</dbReference>
<keyword evidence="5" id="KW-0819">tRNA processing</keyword>
<protein>
    <recommendedName>
        <fullName evidence="3">tRNA threonylcarbamoyladenosine biosynthesis protein TsaE</fullName>
    </recommendedName>
    <alternativeName>
        <fullName evidence="10">t(6)A37 threonylcarbamoyladenosine biosynthesis protein TsaE</fullName>
    </alternativeName>
</protein>
<sequence>MNPFIIETLAAIPQAVQAFLEQTEGHKVFAFVAPMGTGKTTFITALCRALGVDDVINSPTFAIVNEYALPHTEKVVYHMDCYRFERLEDALNLGFSDYLDSGNYCFIEWPEVIEPILPEDTLYVVMEEIEGGKRSITLLDKREYNTSEDDGVS</sequence>
<dbReference type="Gene3D" id="3.40.50.300">
    <property type="entry name" value="P-loop containing nucleotide triphosphate hydrolases"/>
    <property type="match status" value="1"/>
</dbReference>
<keyword evidence="4" id="KW-0963">Cytoplasm</keyword>
<evidence type="ECO:0000256" key="10">
    <source>
        <dbReference type="ARBA" id="ARBA00032441"/>
    </source>
</evidence>
<evidence type="ECO:0000256" key="2">
    <source>
        <dbReference type="ARBA" id="ARBA00007599"/>
    </source>
</evidence>
<keyword evidence="8" id="KW-0067">ATP-binding</keyword>
<accession>A0A1T4NPI9</accession>
<dbReference type="InterPro" id="IPR027417">
    <property type="entry name" value="P-loop_NTPase"/>
</dbReference>
<evidence type="ECO:0000256" key="3">
    <source>
        <dbReference type="ARBA" id="ARBA00019010"/>
    </source>
</evidence>
<keyword evidence="6" id="KW-0479">Metal-binding</keyword>
<dbReference type="NCBIfam" id="TIGR00150">
    <property type="entry name" value="T6A_YjeE"/>
    <property type="match status" value="1"/>
</dbReference>
<keyword evidence="12" id="KW-1185">Reference proteome</keyword>
<evidence type="ECO:0000313" key="11">
    <source>
        <dbReference type="EMBL" id="SJZ80966.1"/>
    </source>
</evidence>
<dbReference type="OrthoDB" id="9815896at2"/>
<dbReference type="STRING" id="29524.SAMN02745171_01179"/>
<dbReference type="RefSeq" id="WP_078737094.1">
    <property type="nucleotide sequence ID" value="NZ_FUXE01000011.1"/>
</dbReference>
<comment type="subcellular location">
    <subcellularLocation>
        <location evidence="1">Cytoplasm</location>
    </subcellularLocation>
</comment>
<evidence type="ECO:0000313" key="12">
    <source>
        <dbReference type="Proteomes" id="UP000190121"/>
    </source>
</evidence>
<dbReference type="GO" id="GO:0005524">
    <property type="term" value="F:ATP binding"/>
    <property type="evidence" value="ECO:0007669"/>
    <property type="project" value="UniProtKB-KW"/>
</dbReference>
<proteinExistence type="inferred from homology"/>
<organism evidence="11 12">
    <name type="scientific">Porphyromonas circumdentaria</name>
    <dbReference type="NCBI Taxonomy" id="29524"/>
    <lineage>
        <taxon>Bacteria</taxon>
        <taxon>Pseudomonadati</taxon>
        <taxon>Bacteroidota</taxon>
        <taxon>Bacteroidia</taxon>
        <taxon>Bacteroidales</taxon>
        <taxon>Porphyromonadaceae</taxon>
        <taxon>Porphyromonas</taxon>
    </lineage>
</organism>
<keyword evidence="9" id="KW-0460">Magnesium</keyword>
<evidence type="ECO:0000256" key="9">
    <source>
        <dbReference type="ARBA" id="ARBA00022842"/>
    </source>
</evidence>
<dbReference type="PANTHER" id="PTHR33540">
    <property type="entry name" value="TRNA THREONYLCARBAMOYLADENOSINE BIOSYNTHESIS PROTEIN TSAE"/>
    <property type="match status" value="1"/>
</dbReference>
<dbReference type="GO" id="GO:0005737">
    <property type="term" value="C:cytoplasm"/>
    <property type="evidence" value="ECO:0007669"/>
    <property type="project" value="UniProtKB-SubCell"/>
</dbReference>
<gene>
    <name evidence="11" type="ORF">SAMN02745171_01179</name>
</gene>
<dbReference type="EMBL" id="FUXE01000011">
    <property type="protein sequence ID" value="SJZ80966.1"/>
    <property type="molecule type" value="Genomic_DNA"/>
</dbReference>